<dbReference type="OrthoDB" id="3812876at2"/>
<organism evidence="3 4">
    <name type="scientific">Jiangella alkaliphila</name>
    <dbReference type="NCBI Taxonomy" id="419479"/>
    <lineage>
        <taxon>Bacteria</taxon>
        <taxon>Bacillati</taxon>
        <taxon>Actinomycetota</taxon>
        <taxon>Actinomycetes</taxon>
        <taxon>Jiangellales</taxon>
        <taxon>Jiangellaceae</taxon>
        <taxon>Jiangella</taxon>
    </lineage>
</organism>
<dbReference type="Gene3D" id="3.40.570.10">
    <property type="entry name" value="Extracellular Endonuclease, subunit A"/>
    <property type="match status" value="1"/>
</dbReference>
<sequence length="292" mass="31431">MSDRPIRDGADGLRGAQDEALGEIDGVFEVVRGDAENVRRLVEQATRGTSAAGKAAELDPVVRGLLADVRRLGDDVGTILAGAAAELERVVRPPDSEAKPLPVAMLTGAPVAETQPRAPEAVALDGVPELPVIRISGEGPEHEDIRKNPPPNTVIVVDEAVVYTTDDLGRVLLVRATLVKRPSAPRKPYAQRKLAGKIELDDGGHLIASVLGGTGDEVNLVPMGREVNRSEYATLENRWRKVVKAGGTVEVEIIVRYGVGRRPTYFVVTHGPPGEEPVTDVIRNRQTRRTRQ</sequence>
<accession>A0A1H2GD35</accession>
<dbReference type="AlphaFoldDB" id="A0A1H2GD35"/>
<dbReference type="InterPro" id="IPR044929">
    <property type="entry name" value="DNA/RNA_non-sp_Endonuclease_sf"/>
</dbReference>
<evidence type="ECO:0000256" key="1">
    <source>
        <dbReference type="SAM" id="MobiDB-lite"/>
    </source>
</evidence>
<keyword evidence="3" id="KW-0255">Endonuclease</keyword>
<dbReference type="Proteomes" id="UP000182977">
    <property type="component" value="Chromosome I"/>
</dbReference>
<dbReference type="EMBL" id="LT629791">
    <property type="protein sequence ID" value="SDU17573.1"/>
    <property type="molecule type" value="Genomic_DNA"/>
</dbReference>
<keyword evidence="4" id="KW-1185">Reference proteome</keyword>
<evidence type="ECO:0000313" key="3">
    <source>
        <dbReference type="EMBL" id="SDU17573.1"/>
    </source>
</evidence>
<dbReference type="Pfam" id="PF13930">
    <property type="entry name" value="Endonuclea_NS_2"/>
    <property type="match status" value="1"/>
</dbReference>
<keyword evidence="3" id="KW-0540">Nuclease</keyword>
<feature type="region of interest" description="Disordered" evidence="1">
    <location>
        <begin position="270"/>
        <end position="292"/>
    </location>
</feature>
<evidence type="ECO:0000313" key="4">
    <source>
        <dbReference type="Proteomes" id="UP000182977"/>
    </source>
</evidence>
<evidence type="ECO:0000259" key="2">
    <source>
        <dbReference type="Pfam" id="PF13930"/>
    </source>
</evidence>
<protein>
    <submittedName>
        <fullName evidence="3">DNA/RNA non-specific endonuclease</fullName>
    </submittedName>
</protein>
<keyword evidence="3" id="KW-0378">Hydrolase</keyword>
<dbReference type="GO" id="GO:0004519">
    <property type="term" value="F:endonuclease activity"/>
    <property type="evidence" value="ECO:0007669"/>
    <property type="project" value="UniProtKB-KW"/>
</dbReference>
<feature type="domain" description="Type VII secretion system protein EssD-like" evidence="2">
    <location>
        <begin position="154"/>
        <end position="264"/>
    </location>
</feature>
<dbReference type="STRING" id="419479.SAMN04488563_0433"/>
<proteinExistence type="predicted"/>
<dbReference type="InterPro" id="IPR044927">
    <property type="entry name" value="Endonuclea_NS_2"/>
</dbReference>
<name>A0A1H2GD35_9ACTN</name>
<reference evidence="4" key="1">
    <citation type="submission" date="2016-10" db="EMBL/GenBank/DDBJ databases">
        <authorList>
            <person name="Varghese N."/>
            <person name="Submissions S."/>
        </authorList>
    </citation>
    <scope>NUCLEOTIDE SEQUENCE [LARGE SCALE GENOMIC DNA]</scope>
    <source>
        <strain evidence="4">DSM 45079</strain>
    </source>
</reference>
<gene>
    <name evidence="3" type="ORF">SAMN04488563_0433</name>
</gene>
<dbReference type="RefSeq" id="WP_152690547.1">
    <property type="nucleotide sequence ID" value="NZ_KQ061219.1"/>
</dbReference>